<evidence type="ECO:0000256" key="2">
    <source>
        <dbReference type="SAM" id="Phobius"/>
    </source>
</evidence>
<comment type="caution">
    <text evidence="3">The sequence shown here is derived from an EMBL/GenBank/DDBJ whole genome shotgun (WGS) entry which is preliminary data.</text>
</comment>
<name>A0A271IZT0_9BACT</name>
<feature type="region of interest" description="Disordered" evidence="1">
    <location>
        <begin position="428"/>
        <end position="482"/>
    </location>
</feature>
<reference evidence="3 4" key="1">
    <citation type="submission" date="2016-11" db="EMBL/GenBank/DDBJ databases">
        <title>Study of marine rhodopsin-containing bacteria.</title>
        <authorList>
            <person name="Yoshizawa S."/>
            <person name="Kumagai Y."/>
            <person name="Kogure K."/>
        </authorList>
    </citation>
    <scope>NUCLEOTIDE SEQUENCE [LARGE SCALE GENOMIC DNA]</scope>
    <source>
        <strain evidence="3 4">SAORIC-28</strain>
    </source>
</reference>
<keyword evidence="4" id="KW-1185">Reference proteome</keyword>
<feature type="transmembrane region" description="Helical" evidence="2">
    <location>
        <begin position="274"/>
        <end position="296"/>
    </location>
</feature>
<protein>
    <submittedName>
        <fullName evidence="3">Uncharacterized protein</fullName>
    </submittedName>
</protein>
<feature type="compositionally biased region" description="Low complexity" evidence="1">
    <location>
        <begin position="458"/>
        <end position="470"/>
    </location>
</feature>
<dbReference type="Proteomes" id="UP000216339">
    <property type="component" value="Unassembled WGS sequence"/>
</dbReference>
<evidence type="ECO:0000256" key="1">
    <source>
        <dbReference type="SAM" id="MobiDB-lite"/>
    </source>
</evidence>
<keyword evidence="2" id="KW-0812">Transmembrane</keyword>
<organism evidence="3 4">
    <name type="scientific">Rubrivirga marina</name>
    <dbReference type="NCBI Taxonomy" id="1196024"/>
    <lineage>
        <taxon>Bacteria</taxon>
        <taxon>Pseudomonadati</taxon>
        <taxon>Rhodothermota</taxon>
        <taxon>Rhodothermia</taxon>
        <taxon>Rhodothermales</taxon>
        <taxon>Rubricoccaceae</taxon>
        <taxon>Rubrivirga</taxon>
    </lineage>
</organism>
<proteinExistence type="predicted"/>
<feature type="region of interest" description="Disordered" evidence="1">
    <location>
        <begin position="360"/>
        <end position="412"/>
    </location>
</feature>
<evidence type="ECO:0000313" key="3">
    <source>
        <dbReference type="EMBL" id="PAP76215.1"/>
    </source>
</evidence>
<dbReference type="EMBL" id="MQWD01000001">
    <property type="protein sequence ID" value="PAP76215.1"/>
    <property type="molecule type" value="Genomic_DNA"/>
</dbReference>
<accession>A0A271IZT0</accession>
<sequence length="482" mass="48236">MEPIGAPAAPGGAGHPEQEALRQLRDLLDTWPARPPSPEAVAAVEARAAVVAAAVTQTDAALGRAFAARPQPRPSDDAVAAVLARAAEVVGAEPVALSAESPVEAAVLDQSLQALDRLRSVRPDASVIAAVEARAAEASTALAAVRSLYLDAPAIASVEAEALRQSRAAVERAFAARPQPRPSAEAVDAVLARAAEAAGVEAEPTDTVAPVEAAVLAQSLRALDRLPRPRPAAATLDAVRLAAATVGAAPVRNDRPAPSVDRAPARPPRRRTPVGIWAGAAGLLVAALAAIVLLPLGGAESEAPMALATAEATEAPVSPLDASGSTPVEEPAADLDATAPAGSGGALAVVSPIAGLAAPPPVSAGRPSTAAESAPQRGAQPLAATSLQPVAATSRPAASTAPSDPPSWEMSQDVRALSLRLQELGSEDDLAWDDVPAEAFGQPASPSAGSAPGLQSVRAGTPAIRTAPARARLRTDSSSVQR</sequence>
<dbReference type="AlphaFoldDB" id="A0A271IZT0"/>
<feature type="region of interest" description="Disordered" evidence="1">
    <location>
        <begin position="251"/>
        <end position="272"/>
    </location>
</feature>
<keyword evidence="2" id="KW-1133">Transmembrane helix</keyword>
<gene>
    <name evidence="3" type="ORF">BSZ37_07040</name>
</gene>
<feature type="compositionally biased region" description="Low complexity" evidence="1">
    <location>
        <begin position="389"/>
        <end position="402"/>
    </location>
</feature>
<evidence type="ECO:0000313" key="4">
    <source>
        <dbReference type="Proteomes" id="UP000216339"/>
    </source>
</evidence>
<keyword evidence="2" id="KW-0472">Membrane</keyword>
<feature type="compositionally biased region" description="Low complexity" evidence="1">
    <location>
        <begin position="251"/>
        <end position="262"/>
    </location>
</feature>